<protein>
    <submittedName>
        <fullName evidence="5">Small, acid-soluble spore protein, alpha/beta type</fullName>
    </submittedName>
</protein>
<sequence>MTKTPLKKVIKSKIKANKELTKEEKLREKMKYEIAIELGLQDKVDQLGWGGLTSEETGRIGGIMTKRKKELKLPKNEEILMMSEIKNSMQ</sequence>
<reference evidence="6" key="4">
    <citation type="submission" date="2021-02" db="EMBL/GenBank/DDBJ databases">
        <authorList>
            <person name="Dover N."/>
            <person name="Barash J.R."/>
            <person name="Bell J.M."/>
            <person name="Sylvester M.D."/>
            <person name="Arnon S."/>
        </authorList>
    </citation>
    <scope>NUCLEOTIDE SEQUENCE</scope>
    <source>
        <strain evidence="6">IBCA10-7060</strain>
    </source>
</reference>
<proteinExistence type="predicted"/>
<evidence type="ECO:0000313" key="9">
    <source>
        <dbReference type="Proteomes" id="UP000478995"/>
    </source>
</evidence>
<dbReference type="RefSeq" id="WP_003361573.1">
    <property type="nucleotide sequence ID" value="NZ_AP014696.1"/>
</dbReference>
<evidence type="ECO:0000256" key="1">
    <source>
        <dbReference type="ARBA" id="ARBA00003863"/>
    </source>
</evidence>
<dbReference type="AlphaFoldDB" id="A0A0A2HM54"/>
<dbReference type="EMBL" id="SWND01000012">
    <property type="protein sequence ID" value="NFF03330.1"/>
    <property type="molecule type" value="Genomic_DNA"/>
</dbReference>
<dbReference type="Proteomes" id="UP000472521">
    <property type="component" value="Unassembled WGS sequence"/>
</dbReference>
<dbReference type="EMBL" id="SWQE01000002">
    <property type="protein sequence ID" value="NFJ08005.1"/>
    <property type="molecule type" value="Genomic_DNA"/>
</dbReference>
<dbReference type="Gene3D" id="6.10.10.80">
    <property type="entry name" value="Small, acid-soluble spore protein, alpha/beta type-like"/>
    <property type="match status" value="1"/>
</dbReference>
<organism evidence="5 10">
    <name type="scientific">Clostridium botulinum</name>
    <dbReference type="NCBI Taxonomy" id="1491"/>
    <lineage>
        <taxon>Bacteria</taxon>
        <taxon>Bacillati</taxon>
        <taxon>Bacillota</taxon>
        <taxon>Clostridia</taxon>
        <taxon>Eubacteriales</taxon>
        <taxon>Clostridiaceae</taxon>
        <taxon>Clostridium</taxon>
    </lineage>
</organism>
<evidence type="ECO:0000313" key="8">
    <source>
        <dbReference type="Proteomes" id="UP000473887"/>
    </source>
</evidence>
<dbReference type="GO" id="GO:0006265">
    <property type="term" value="P:DNA topological change"/>
    <property type="evidence" value="ECO:0007669"/>
    <property type="project" value="InterPro"/>
</dbReference>
<dbReference type="InterPro" id="IPR038300">
    <property type="entry name" value="SASP_sf_alpha/beta"/>
</dbReference>
<dbReference type="EMBL" id="CP069280">
    <property type="protein sequence ID" value="QRI53090.1"/>
    <property type="molecule type" value="Genomic_DNA"/>
</dbReference>
<dbReference type="Proteomes" id="UP000480039">
    <property type="component" value="Unassembled WGS sequence"/>
</dbReference>
<dbReference type="InterPro" id="IPR001448">
    <property type="entry name" value="SASP_alpha/beta-type"/>
</dbReference>
<dbReference type="EMBL" id="SWOY01000010">
    <property type="protein sequence ID" value="NFG18420.1"/>
    <property type="molecule type" value="Genomic_DNA"/>
</dbReference>
<reference evidence="2 8" key="2">
    <citation type="submission" date="2019-02" db="EMBL/GenBank/DDBJ databases">
        <title>Genome sequencing of Clostridium botulinum clinical isolates.</title>
        <authorList>
            <person name="Brunt J."/>
            <person name="Van Vliet A.H.M."/>
            <person name="Stringer S.C."/>
            <person name="Grant K.A."/>
            <person name="Carter A.C."/>
            <person name="Peck M.W."/>
        </authorList>
    </citation>
    <scope>NUCLEOTIDE SEQUENCE [LARGE SCALE GENOMIC DNA]</scope>
    <source>
        <strain evidence="2 8">H142660711</strain>
    </source>
</reference>
<name>A0A0A2HM54_CLOBO</name>
<evidence type="ECO:0000313" key="4">
    <source>
        <dbReference type="EMBL" id="NFG18420.1"/>
    </source>
</evidence>
<evidence type="ECO:0000313" key="3">
    <source>
        <dbReference type="EMBL" id="NFF03330.1"/>
    </source>
</evidence>
<dbReference type="GO" id="GO:0003690">
    <property type="term" value="F:double-stranded DNA binding"/>
    <property type="evidence" value="ECO:0007669"/>
    <property type="project" value="InterPro"/>
</dbReference>
<evidence type="ECO:0000313" key="7">
    <source>
        <dbReference type="Proteomes" id="UP000472521"/>
    </source>
</evidence>
<dbReference type="OMA" id="VDKFGWG"/>
<evidence type="ECO:0000313" key="11">
    <source>
        <dbReference type="Proteomes" id="UP000663464"/>
    </source>
</evidence>
<evidence type="ECO:0000313" key="10">
    <source>
        <dbReference type="Proteomes" id="UP000480039"/>
    </source>
</evidence>
<gene>
    <name evidence="2" type="ORF">EXM69_03900</name>
    <name evidence="4" type="ORF">FC794_16910</name>
    <name evidence="5" type="ORF">FC871_05815</name>
    <name evidence="3" type="ORF">FCV25_16565</name>
    <name evidence="6" type="ORF">JQS73_16970</name>
</gene>
<evidence type="ECO:0000313" key="5">
    <source>
        <dbReference type="EMBL" id="NFJ08005.1"/>
    </source>
</evidence>
<accession>A0A0A2HM54</accession>
<dbReference type="EMBL" id="SGKC01000004">
    <property type="protein sequence ID" value="NEZ91104.1"/>
    <property type="molecule type" value="Genomic_DNA"/>
</dbReference>
<reference evidence="7 9" key="3">
    <citation type="submission" date="2019-04" db="EMBL/GenBank/DDBJ databases">
        <title>Genome sequencing of Clostridium botulinum Groups I-IV and Clostridium butyricum.</title>
        <authorList>
            <person name="Brunt J."/>
            <person name="Van Vliet A.H.M."/>
            <person name="Stringer S.C."/>
            <person name="Carter A.T."/>
            <person name="Peck M.W."/>
        </authorList>
    </citation>
    <scope>NUCLEOTIDE SEQUENCE [LARGE SCALE GENOMIC DNA]</scope>
    <source>
        <strain evidence="5 10">Colworth BL30</strain>
        <strain evidence="4 9">IFR 18/037</strain>
        <strain evidence="3 7">IFR 18/054</strain>
    </source>
</reference>
<dbReference type="Proteomes" id="UP000478995">
    <property type="component" value="Unassembled WGS sequence"/>
</dbReference>
<dbReference type="Pfam" id="PF00269">
    <property type="entry name" value="SASP"/>
    <property type="match status" value="1"/>
</dbReference>
<evidence type="ECO:0000313" key="2">
    <source>
        <dbReference type="EMBL" id="NEZ91104.1"/>
    </source>
</evidence>
<comment type="function">
    <text evidence="1">SASP are bound to spore DNA. They are double-stranded DNA-binding proteins that cause DNA to change to an a-like conformation. They protect the DNA backbone from chemical and enzymatic cleavage and are thus involved in dormant spore's high resistance to UV light.</text>
</comment>
<dbReference type="Proteomes" id="UP000663464">
    <property type="component" value="Chromosome"/>
</dbReference>
<reference evidence="6 11" key="1">
    <citation type="journal article" date="2014" name="J. Infect. Dis.">
        <title>Molecular characterization of a novel botulinum neurotoxin type H gene.</title>
        <authorList>
            <person name="Dover N."/>
            <person name="Barash J.R."/>
            <person name="Hill K.K."/>
            <person name="Xie G."/>
            <person name="Arnon S.S."/>
        </authorList>
    </citation>
    <scope>NUCLEOTIDE SEQUENCE [LARGE SCALE GENOMIC DNA]</scope>
    <source>
        <strain evidence="6 11">IBCA10-7060</strain>
    </source>
</reference>
<dbReference type="Proteomes" id="UP000473887">
    <property type="component" value="Unassembled WGS sequence"/>
</dbReference>
<evidence type="ECO:0000313" key="6">
    <source>
        <dbReference type="EMBL" id="QRI53090.1"/>
    </source>
</evidence>